<proteinExistence type="predicted"/>
<dbReference type="Proteomes" id="UP000001919">
    <property type="component" value="Chromosome"/>
</dbReference>
<dbReference type="STRING" id="446465.Bfae_30290"/>
<name>C7MAC0_BRAFD</name>
<feature type="domain" description="N-acetyltransferase" evidence="2">
    <location>
        <begin position="61"/>
        <end position="208"/>
    </location>
</feature>
<dbReference type="InterPro" id="IPR000182">
    <property type="entry name" value="GNAT_dom"/>
</dbReference>
<accession>C7MAC0</accession>
<dbReference type="eggNOG" id="COG0456">
    <property type="taxonomic scope" value="Bacteria"/>
</dbReference>
<sequence>MTDPAPRTGSAPHSDPAPRTDPAARGERPPRSSRATAAADPAHAFTIDVPSLADAPALARVHVRGWEVAYGHALHGEQWFGEPAIRRRREQWTRWLTPGTPEADEGRFRIGRDATGAPVGLAASWAPREPQPVRERELSILYIDEAWFGSGLGRALVQSLLGEEPASVWVAEDNARARRFYEKLGFAADGAREVDERWPVLPDIRMVR</sequence>
<dbReference type="EMBL" id="CP001643">
    <property type="protein sequence ID" value="ACU86790.1"/>
    <property type="molecule type" value="Genomic_DNA"/>
</dbReference>
<evidence type="ECO:0000313" key="4">
    <source>
        <dbReference type="Proteomes" id="UP000001919"/>
    </source>
</evidence>
<dbReference type="SUPFAM" id="SSF55729">
    <property type="entry name" value="Acyl-CoA N-acyltransferases (Nat)"/>
    <property type="match status" value="1"/>
</dbReference>
<keyword evidence="3" id="KW-0808">Transferase</keyword>
<dbReference type="Gene3D" id="3.40.630.30">
    <property type="match status" value="1"/>
</dbReference>
<dbReference type="KEGG" id="bfa:Bfae_30290"/>
<dbReference type="PATRIC" id="fig|446465.5.peg.2995"/>
<dbReference type="OrthoDB" id="5243635at2"/>
<dbReference type="GO" id="GO:0016747">
    <property type="term" value="F:acyltransferase activity, transferring groups other than amino-acyl groups"/>
    <property type="evidence" value="ECO:0007669"/>
    <property type="project" value="InterPro"/>
</dbReference>
<gene>
    <name evidence="3" type="ordered locus">Bfae_30290</name>
</gene>
<evidence type="ECO:0000259" key="2">
    <source>
        <dbReference type="PROSITE" id="PS51186"/>
    </source>
</evidence>
<dbReference type="Pfam" id="PF00583">
    <property type="entry name" value="Acetyltransf_1"/>
    <property type="match status" value="1"/>
</dbReference>
<dbReference type="AlphaFoldDB" id="C7MAC0"/>
<keyword evidence="4" id="KW-1185">Reference proteome</keyword>
<feature type="region of interest" description="Disordered" evidence="1">
    <location>
        <begin position="1"/>
        <end position="41"/>
    </location>
</feature>
<dbReference type="HOGENOM" id="CLU_013985_18_2_11"/>
<protein>
    <submittedName>
        <fullName evidence="3">Acetyltransferase (GNAT) family protein</fullName>
    </submittedName>
</protein>
<evidence type="ECO:0000313" key="3">
    <source>
        <dbReference type="EMBL" id="ACU86790.1"/>
    </source>
</evidence>
<reference evidence="3 4" key="1">
    <citation type="journal article" date="2009" name="Stand. Genomic Sci.">
        <title>Complete genome sequence of Brachybacterium faecium type strain (Schefferle 6-10).</title>
        <authorList>
            <person name="Lapidus A."/>
            <person name="Pukall R."/>
            <person name="Labuttii K."/>
            <person name="Copeland A."/>
            <person name="Del Rio T.G."/>
            <person name="Nolan M."/>
            <person name="Chen F."/>
            <person name="Lucas S."/>
            <person name="Tice H."/>
            <person name="Cheng J.F."/>
            <person name="Bruce D."/>
            <person name="Goodwin L."/>
            <person name="Pitluck S."/>
            <person name="Rohde M."/>
            <person name="Goker M."/>
            <person name="Pati A."/>
            <person name="Ivanova N."/>
            <person name="Mavrommatis K."/>
            <person name="Chen A."/>
            <person name="Palaniappan K."/>
            <person name="D'haeseleer P."/>
            <person name="Chain P."/>
            <person name="Bristow J."/>
            <person name="Eisen J.A."/>
            <person name="Markowitz V."/>
            <person name="Hugenholtz P."/>
            <person name="Kyrpides N.C."/>
            <person name="Klenk H.P."/>
        </authorList>
    </citation>
    <scope>NUCLEOTIDE SEQUENCE [LARGE SCALE GENOMIC DNA]</scope>
    <source>
        <strain evidence="4">ATCC 43885 / DSM 4810 / JCM 11609 / LMG 19847 / NBRC 14762 / NCIMB 9860 / 6-10</strain>
    </source>
</reference>
<evidence type="ECO:0000256" key="1">
    <source>
        <dbReference type="SAM" id="MobiDB-lite"/>
    </source>
</evidence>
<dbReference type="InterPro" id="IPR016181">
    <property type="entry name" value="Acyl_CoA_acyltransferase"/>
</dbReference>
<dbReference type="PROSITE" id="PS51186">
    <property type="entry name" value="GNAT"/>
    <property type="match status" value="1"/>
</dbReference>
<organism evidence="3 4">
    <name type="scientific">Brachybacterium faecium (strain ATCC 43885 / DSM 4810 / JCM 11609 / LMG 19847 / NBRC 14762 / NCIMB 9860 / 6-10)</name>
    <dbReference type="NCBI Taxonomy" id="446465"/>
    <lineage>
        <taxon>Bacteria</taxon>
        <taxon>Bacillati</taxon>
        <taxon>Actinomycetota</taxon>
        <taxon>Actinomycetes</taxon>
        <taxon>Micrococcales</taxon>
        <taxon>Dermabacteraceae</taxon>
        <taxon>Brachybacterium</taxon>
    </lineage>
</organism>
<feature type="compositionally biased region" description="Low complexity" evidence="1">
    <location>
        <begin position="32"/>
        <end position="41"/>
    </location>
</feature>
<feature type="compositionally biased region" description="Basic and acidic residues" evidence="1">
    <location>
        <begin position="16"/>
        <end position="30"/>
    </location>
</feature>